<dbReference type="GO" id="GO:0004519">
    <property type="term" value="F:endonuclease activity"/>
    <property type="evidence" value="ECO:0007669"/>
    <property type="project" value="UniProtKB-KW"/>
</dbReference>
<sequence>MEATVEQLSDYERERGKPMPTLNHSIIQGNLIFALHLHYRTTFTLLPEINLTMRERPDAVPDIAIYPKLQIDFLHDVTSMTQMPLTVIEIVSPSQSNDDILAKFERYFRAGVQSCWLVLPSFKAISVYSAIGKYQFFTDDTTLTDPVTGIELPLNDIFAEG</sequence>
<keyword evidence="2" id="KW-0255">Endonuclease</keyword>
<evidence type="ECO:0000313" key="2">
    <source>
        <dbReference type="EMBL" id="MRS64194.1"/>
    </source>
</evidence>
<feature type="domain" description="Putative restriction endonuclease" evidence="1">
    <location>
        <begin position="18"/>
        <end position="152"/>
    </location>
</feature>
<dbReference type="CDD" id="cd06260">
    <property type="entry name" value="DUF820-like"/>
    <property type="match status" value="1"/>
</dbReference>
<reference evidence="2 3" key="1">
    <citation type="journal article" date="2018" name="Antonie Van Leeuwenhoek">
        <title>Larkinella terrae sp. nov., isolated from soil on Jeju Island, South Korea.</title>
        <authorList>
            <person name="Ten L.N."/>
            <person name="Jeon J."/>
            <person name="Park S.J."/>
            <person name="Park S."/>
            <person name="Lee S.Y."/>
            <person name="Kim M.K."/>
            <person name="Jung H.Y."/>
        </authorList>
    </citation>
    <scope>NUCLEOTIDE SEQUENCE [LARGE SCALE GENOMIC DNA]</scope>
    <source>
        <strain evidence="2 3">KCTC 52001</strain>
    </source>
</reference>
<dbReference type="Gene3D" id="3.90.1570.10">
    <property type="entry name" value="tt1808, chain A"/>
    <property type="match status" value="1"/>
</dbReference>
<proteinExistence type="predicted"/>
<dbReference type="SUPFAM" id="SSF52980">
    <property type="entry name" value="Restriction endonuclease-like"/>
    <property type="match status" value="1"/>
</dbReference>
<dbReference type="Pfam" id="PF05685">
    <property type="entry name" value="Uma2"/>
    <property type="match status" value="1"/>
</dbReference>
<evidence type="ECO:0000259" key="1">
    <source>
        <dbReference type="Pfam" id="PF05685"/>
    </source>
</evidence>
<gene>
    <name evidence="2" type="ORF">GJJ30_23045</name>
</gene>
<dbReference type="InterPro" id="IPR011335">
    <property type="entry name" value="Restrct_endonuc-II-like"/>
</dbReference>
<dbReference type="InterPro" id="IPR008538">
    <property type="entry name" value="Uma2"/>
</dbReference>
<keyword evidence="2" id="KW-0378">Hydrolase</keyword>
<comment type="caution">
    <text evidence="2">The sequence shown here is derived from an EMBL/GenBank/DDBJ whole genome shotgun (WGS) entry which is preliminary data.</text>
</comment>
<accession>A0A7K0EQV5</accession>
<dbReference type="PANTHER" id="PTHR34107">
    <property type="entry name" value="SLL0198 PROTEIN-RELATED"/>
    <property type="match status" value="1"/>
</dbReference>
<evidence type="ECO:0000313" key="3">
    <source>
        <dbReference type="Proteomes" id="UP000441754"/>
    </source>
</evidence>
<protein>
    <submittedName>
        <fullName evidence="2">Uma2 family endonuclease</fullName>
    </submittedName>
</protein>
<dbReference type="OrthoDB" id="952185at2"/>
<dbReference type="InterPro" id="IPR012296">
    <property type="entry name" value="Nuclease_put_TT1808"/>
</dbReference>
<keyword evidence="2" id="KW-0540">Nuclease</keyword>
<dbReference type="EMBL" id="WJXZ01000014">
    <property type="protein sequence ID" value="MRS64194.1"/>
    <property type="molecule type" value="Genomic_DNA"/>
</dbReference>
<keyword evidence="3" id="KW-1185">Reference proteome</keyword>
<dbReference type="Proteomes" id="UP000441754">
    <property type="component" value="Unassembled WGS sequence"/>
</dbReference>
<dbReference type="AlphaFoldDB" id="A0A7K0EQV5"/>
<organism evidence="2 3">
    <name type="scientific">Larkinella terrae</name>
    <dbReference type="NCBI Taxonomy" id="2025311"/>
    <lineage>
        <taxon>Bacteria</taxon>
        <taxon>Pseudomonadati</taxon>
        <taxon>Bacteroidota</taxon>
        <taxon>Cytophagia</taxon>
        <taxon>Cytophagales</taxon>
        <taxon>Spirosomataceae</taxon>
        <taxon>Larkinella</taxon>
    </lineage>
</organism>
<dbReference type="RefSeq" id="WP_154177557.1">
    <property type="nucleotide sequence ID" value="NZ_WJXZ01000014.1"/>
</dbReference>
<dbReference type="PANTHER" id="PTHR34107:SF4">
    <property type="entry name" value="SLL1222 PROTEIN"/>
    <property type="match status" value="1"/>
</dbReference>
<name>A0A7K0EQV5_9BACT</name>